<dbReference type="Gene3D" id="2.40.420.20">
    <property type="match status" value="1"/>
</dbReference>
<dbReference type="FunFam" id="2.40.30.170:FF:000010">
    <property type="entry name" value="Efflux RND transporter periplasmic adaptor subunit"/>
    <property type="match status" value="1"/>
</dbReference>
<dbReference type="EMBL" id="RBII01000002">
    <property type="protein sequence ID" value="RKQ69115.1"/>
    <property type="molecule type" value="Genomic_DNA"/>
</dbReference>
<feature type="chain" id="PRO_5019521063" evidence="4">
    <location>
        <begin position="25"/>
        <end position="365"/>
    </location>
</feature>
<dbReference type="Proteomes" id="UP000282211">
    <property type="component" value="Unassembled WGS sequence"/>
</dbReference>
<feature type="domain" description="CusB-like beta-barrel" evidence="5">
    <location>
        <begin position="190"/>
        <end position="264"/>
    </location>
</feature>
<dbReference type="PANTHER" id="PTHR30469">
    <property type="entry name" value="MULTIDRUG RESISTANCE PROTEIN MDTA"/>
    <property type="match status" value="1"/>
</dbReference>
<feature type="coiled-coil region" evidence="2">
    <location>
        <begin position="97"/>
        <end position="148"/>
    </location>
</feature>
<name>A0A420WDU1_9PROT</name>
<keyword evidence="4" id="KW-0732">Signal</keyword>
<evidence type="ECO:0000256" key="3">
    <source>
        <dbReference type="SAM" id="MobiDB-lite"/>
    </source>
</evidence>
<evidence type="ECO:0000256" key="1">
    <source>
        <dbReference type="ARBA" id="ARBA00009477"/>
    </source>
</evidence>
<dbReference type="GO" id="GO:1990281">
    <property type="term" value="C:efflux pump complex"/>
    <property type="evidence" value="ECO:0007669"/>
    <property type="project" value="TreeGrafter"/>
</dbReference>
<dbReference type="Gene3D" id="1.10.287.470">
    <property type="entry name" value="Helix hairpin bin"/>
    <property type="match status" value="1"/>
</dbReference>
<evidence type="ECO:0000256" key="4">
    <source>
        <dbReference type="SAM" id="SignalP"/>
    </source>
</evidence>
<evidence type="ECO:0000259" key="5">
    <source>
        <dbReference type="Pfam" id="PF25954"/>
    </source>
</evidence>
<evidence type="ECO:0000313" key="7">
    <source>
        <dbReference type="Proteomes" id="UP000282211"/>
    </source>
</evidence>
<keyword evidence="2" id="KW-0175">Coiled coil</keyword>
<dbReference type="GO" id="GO:0015562">
    <property type="term" value="F:efflux transmembrane transporter activity"/>
    <property type="evidence" value="ECO:0007669"/>
    <property type="project" value="TreeGrafter"/>
</dbReference>
<dbReference type="Gene3D" id="2.40.50.100">
    <property type="match status" value="1"/>
</dbReference>
<proteinExistence type="inferred from homology"/>
<dbReference type="PANTHER" id="PTHR30469:SF16">
    <property type="entry name" value="HAE1 FAMILY EFFLUX PUMP MFP COMPONENT"/>
    <property type="match status" value="1"/>
</dbReference>
<comment type="caution">
    <text evidence="6">The sequence shown here is derived from an EMBL/GenBank/DDBJ whole genome shotgun (WGS) entry which is preliminary data.</text>
</comment>
<sequence>MKLNVTILTFALLNVAIFAPFANAQNSKPANVFAETVNVREFASRIEALGTLEPNEQVELTLNAADRVQSLYFDDGDRVREGQTLLSLAQNEQRALVEAEDARVSEAQQQLDRVNRLIVRNAVSQSEVDEAQRDLNSAKAQLRAVQSRQKDRVLVAPFDGILGFRRVSVGSYVQPGDVVARLIDDGEMNLEFSVPSTFLRYLKPGTPVNATTDDWPGEVFEGEVETVDNAIDPVTRTVKVRAKLPNPERLLLTGMFMEVTLTADSRSVPAIPEESVQPVGPRNFVYVIDTNAGDLIATKTEVQLGIHQDGFVEVLSGIQAGQKIVTEGIIGIRDGGLVKIQPKSILSPSGSSRGDRNLSTAAGEN</sequence>
<feature type="compositionally biased region" description="Polar residues" evidence="3">
    <location>
        <begin position="344"/>
        <end position="365"/>
    </location>
</feature>
<evidence type="ECO:0000256" key="2">
    <source>
        <dbReference type="SAM" id="Coils"/>
    </source>
</evidence>
<feature type="signal peptide" evidence="4">
    <location>
        <begin position="1"/>
        <end position="24"/>
    </location>
</feature>
<reference evidence="6 7" key="1">
    <citation type="submission" date="2018-10" db="EMBL/GenBank/DDBJ databases">
        <title>Genomic Encyclopedia of Type Strains, Phase IV (KMG-IV): sequencing the most valuable type-strain genomes for metagenomic binning, comparative biology and taxonomic classification.</title>
        <authorList>
            <person name="Goeker M."/>
        </authorList>
    </citation>
    <scope>NUCLEOTIDE SEQUENCE [LARGE SCALE GENOMIC DNA]</scope>
    <source>
        <strain evidence="6 7">DSM 22008</strain>
    </source>
</reference>
<protein>
    <submittedName>
        <fullName evidence="6">Membrane fusion protein (Multidrug efflux system)</fullName>
    </submittedName>
</protein>
<gene>
    <name evidence="6" type="ORF">DES40_1897</name>
</gene>
<comment type="similarity">
    <text evidence="1">Belongs to the membrane fusion protein (MFP) (TC 8.A.1) family.</text>
</comment>
<dbReference type="Pfam" id="PF25954">
    <property type="entry name" value="Beta-barrel_RND_2"/>
    <property type="match status" value="1"/>
</dbReference>
<dbReference type="InterPro" id="IPR058792">
    <property type="entry name" value="Beta-barrel_RND_2"/>
</dbReference>
<accession>A0A420WDU1</accession>
<dbReference type="NCBIfam" id="TIGR01730">
    <property type="entry name" value="RND_mfp"/>
    <property type="match status" value="1"/>
</dbReference>
<dbReference type="SUPFAM" id="SSF111369">
    <property type="entry name" value="HlyD-like secretion proteins"/>
    <property type="match status" value="1"/>
</dbReference>
<organism evidence="6 7">
    <name type="scientific">Litorimonas taeanensis</name>
    <dbReference type="NCBI Taxonomy" id="568099"/>
    <lineage>
        <taxon>Bacteria</taxon>
        <taxon>Pseudomonadati</taxon>
        <taxon>Pseudomonadota</taxon>
        <taxon>Alphaproteobacteria</taxon>
        <taxon>Maricaulales</taxon>
        <taxon>Robiginitomaculaceae</taxon>
    </lineage>
</organism>
<keyword evidence="7" id="KW-1185">Reference proteome</keyword>
<dbReference type="OrthoDB" id="9806939at2"/>
<evidence type="ECO:0000313" key="6">
    <source>
        <dbReference type="EMBL" id="RKQ69115.1"/>
    </source>
</evidence>
<dbReference type="InterPro" id="IPR006143">
    <property type="entry name" value="RND_pump_MFP"/>
</dbReference>
<feature type="region of interest" description="Disordered" evidence="3">
    <location>
        <begin position="343"/>
        <end position="365"/>
    </location>
</feature>
<dbReference type="AlphaFoldDB" id="A0A420WDU1"/>
<dbReference type="Gene3D" id="2.40.30.170">
    <property type="match status" value="1"/>
</dbReference>
<dbReference type="InParanoid" id="A0A420WDU1"/>